<accession>A0A4U7AVI0</accession>
<feature type="domain" description="CYTH" evidence="1">
    <location>
        <begin position="43"/>
        <end position="182"/>
    </location>
</feature>
<gene>
    <name evidence="2" type="ORF">C1H76_5280</name>
</gene>
<dbReference type="Gene3D" id="2.40.320.10">
    <property type="entry name" value="Hypothetical Protein Pfu-838710-001"/>
    <property type="match status" value="1"/>
</dbReference>
<comment type="caution">
    <text evidence="2">The sequence shown here is derived from an EMBL/GenBank/DDBJ whole genome shotgun (WGS) entry which is preliminary data.</text>
</comment>
<protein>
    <submittedName>
        <fullName evidence="2">CYTH domain-containing protein</fullName>
    </submittedName>
</protein>
<evidence type="ECO:0000313" key="2">
    <source>
        <dbReference type="EMBL" id="TKX22498.1"/>
    </source>
</evidence>
<dbReference type="InterPro" id="IPR039582">
    <property type="entry name" value="THTPA"/>
</dbReference>
<dbReference type="SUPFAM" id="SSF55154">
    <property type="entry name" value="CYTH-like phosphatases"/>
    <property type="match status" value="1"/>
</dbReference>
<dbReference type="GO" id="GO:0050333">
    <property type="term" value="F:thiamine triphosphate phosphatase activity"/>
    <property type="evidence" value="ECO:0007669"/>
    <property type="project" value="InterPro"/>
</dbReference>
<evidence type="ECO:0000313" key="3">
    <source>
        <dbReference type="Proteomes" id="UP000308133"/>
    </source>
</evidence>
<organism evidence="2 3">
    <name type="scientific">Elsinoe australis</name>
    <dbReference type="NCBI Taxonomy" id="40998"/>
    <lineage>
        <taxon>Eukaryota</taxon>
        <taxon>Fungi</taxon>
        <taxon>Dikarya</taxon>
        <taxon>Ascomycota</taxon>
        <taxon>Pezizomycotina</taxon>
        <taxon>Dothideomycetes</taxon>
        <taxon>Dothideomycetidae</taxon>
        <taxon>Myriangiales</taxon>
        <taxon>Elsinoaceae</taxon>
        <taxon>Elsinoe</taxon>
    </lineage>
</organism>
<dbReference type="GO" id="GO:0000287">
    <property type="term" value="F:magnesium ion binding"/>
    <property type="evidence" value="ECO:0007669"/>
    <property type="project" value="TreeGrafter"/>
</dbReference>
<name>A0A4U7AVI0_9PEZI</name>
<dbReference type="InterPro" id="IPR023577">
    <property type="entry name" value="CYTH_domain"/>
</dbReference>
<dbReference type="PANTHER" id="PTHR14586">
    <property type="entry name" value="THIAMINE-TRIPHOSPHATASE"/>
    <property type="match status" value="1"/>
</dbReference>
<evidence type="ECO:0000259" key="1">
    <source>
        <dbReference type="Pfam" id="PF01928"/>
    </source>
</evidence>
<proteinExistence type="predicted"/>
<dbReference type="Proteomes" id="UP000308133">
    <property type="component" value="Unassembled WGS sequence"/>
</dbReference>
<dbReference type="EMBL" id="PTQR01000066">
    <property type="protein sequence ID" value="TKX22498.1"/>
    <property type="molecule type" value="Genomic_DNA"/>
</dbReference>
<dbReference type="AlphaFoldDB" id="A0A4U7AVI0"/>
<dbReference type="PANTHER" id="PTHR14586:SF1">
    <property type="entry name" value="THIAMINE-TRIPHOSPHATASE"/>
    <property type="match status" value="1"/>
</dbReference>
<reference evidence="2 3" key="1">
    <citation type="submission" date="2018-02" db="EMBL/GenBank/DDBJ databases">
        <title>Draft genome sequences of Elsinoe sp., causing black scab on jojoba.</title>
        <authorList>
            <person name="Stodart B."/>
            <person name="Jeffress S."/>
            <person name="Ash G."/>
            <person name="Arun Chinnappa K."/>
        </authorList>
    </citation>
    <scope>NUCLEOTIDE SEQUENCE [LARGE SCALE GENOMIC DNA]</scope>
    <source>
        <strain evidence="2 3">Hillstone_2</strain>
    </source>
</reference>
<dbReference type="GO" id="GO:0042357">
    <property type="term" value="P:thiamine diphosphate metabolic process"/>
    <property type="evidence" value="ECO:0007669"/>
    <property type="project" value="TreeGrafter"/>
</dbReference>
<dbReference type="InterPro" id="IPR033469">
    <property type="entry name" value="CYTH-like_dom_sf"/>
</dbReference>
<dbReference type="Pfam" id="PF01928">
    <property type="entry name" value="CYTH"/>
    <property type="match status" value="1"/>
</dbReference>
<sequence length="348" mass="38351">MPSNPIKHLNLEIERSFPSLSRHFPTNAGNPPFATLRRLPTSRFTDTYHDTASSQLHQYGIYLRRRNGEWQAKFALRGTTTSVKGGVKKFEEVHGLDHIRRRLRLALGSEEGVAKEGAKEGTAQDSAGTGRDFKEAAGSAILAQLKTVARFRTIRDRWLADGEFEIAVDRTCFGHVVGEVEFVGEVGVEGGEMVGLKGEGMGELVLGGKDGVVQGEREGVEREKMVGLAADFAASKVERFMERYAWAFERGEGKGKLTAYFERYGWPEGWEREGGAVVGNEVGGVQYLGWVGVMDYGVCVHRPEGHGKDGSKEVEKLKGKKGGEMLGKKAAEQQYLGWTGVMDYGFRN</sequence>